<dbReference type="STRING" id="1802630.A3H26_03830"/>
<dbReference type="Gene3D" id="3.10.350.10">
    <property type="entry name" value="LysM domain"/>
    <property type="match status" value="1"/>
</dbReference>
<keyword evidence="1" id="KW-0812">Transmembrane</keyword>
<keyword evidence="1" id="KW-0472">Membrane</keyword>
<dbReference type="AlphaFoldDB" id="A0A1F4VKH0"/>
<dbReference type="PROSITE" id="PS51782">
    <property type="entry name" value="LYSM"/>
    <property type="match status" value="1"/>
</dbReference>
<protein>
    <recommendedName>
        <fullName evidence="2">LysM domain-containing protein</fullName>
    </recommendedName>
</protein>
<sequence>MSNNTVNDNSNGTGFHPAEMIPLEKYRISPVKNFVAMLVALLFIVIAGYLAYKYFLKSGIIQTNNNGEITSGVSTVRTDYTNYGVNEQNVQTDEFTIADENKTVIIWIANDYKFGDIKQGNHNVKSGDTLWEIAEAVYGDGSQWVKIQNANQNSIGFTAGGQQSLIYAGQTLIIP</sequence>
<dbReference type="PANTHER" id="PTHR34700">
    <property type="entry name" value="POTASSIUM BINDING PROTEIN KBP"/>
    <property type="match status" value="1"/>
</dbReference>
<dbReference type="CDD" id="cd00118">
    <property type="entry name" value="LysM"/>
    <property type="match status" value="1"/>
</dbReference>
<dbReference type="EMBL" id="MEVN01000007">
    <property type="protein sequence ID" value="OGC57681.1"/>
    <property type="molecule type" value="Genomic_DNA"/>
</dbReference>
<dbReference type="Pfam" id="PF01476">
    <property type="entry name" value="LysM"/>
    <property type="match status" value="1"/>
</dbReference>
<feature type="transmembrane region" description="Helical" evidence="1">
    <location>
        <begin position="34"/>
        <end position="52"/>
    </location>
</feature>
<dbReference type="SUPFAM" id="SSF54106">
    <property type="entry name" value="LysM domain"/>
    <property type="match status" value="1"/>
</dbReference>
<comment type="caution">
    <text evidence="3">The sequence shown here is derived from an EMBL/GenBank/DDBJ whole genome shotgun (WGS) entry which is preliminary data.</text>
</comment>
<dbReference type="InterPro" id="IPR052196">
    <property type="entry name" value="Bact_Kbp"/>
</dbReference>
<dbReference type="InterPro" id="IPR036779">
    <property type="entry name" value="LysM_dom_sf"/>
</dbReference>
<dbReference type="Proteomes" id="UP000177763">
    <property type="component" value="Unassembled WGS sequence"/>
</dbReference>
<evidence type="ECO:0000259" key="2">
    <source>
        <dbReference type="PROSITE" id="PS51782"/>
    </source>
</evidence>
<dbReference type="SMART" id="SM00257">
    <property type="entry name" value="LysM"/>
    <property type="match status" value="1"/>
</dbReference>
<name>A0A1F4VKH0_UNCKA</name>
<dbReference type="PANTHER" id="PTHR34700:SF4">
    <property type="entry name" value="PHAGE-LIKE ELEMENT PBSX PROTEIN XKDP"/>
    <property type="match status" value="1"/>
</dbReference>
<proteinExistence type="predicted"/>
<accession>A0A1F4VKH0</accession>
<evidence type="ECO:0000313" key="4">
    <source>
        <dbReference type="Proteomes" id="UP000177763"/>
    </source>
</evidence>
<organism evidence="3 4">
    <name type="scientific">candidate division WWE3 bacterium RIFCSPLOWO2_12_FULL_36_10</name>
    <dbReference type="NCBI Taxonomy" id="1802630"/>
    <lineage>
        <taxon>Bacteria</taxon>
        <taxon>Katanobacteria</taxon>
    </lineage>
</organism>
<gene>
    <name evidence="3" type="ORF">A3H26_03830</name>
</gene>
<reference evidence="3 4" key="1">
    <citation type="journal article" date="2016" name="Nat. Commun.">
        <title>Thousands of microbial genomes shed light on interconnected biogeochemical processes in an aquifer system.</title>
        <authorList>
            <person name="Anantharaman K."/>
            <person name="Brown C.T."/>
            <person name="Hug L.A."/>
            <person name="Sharon I."/>
            <person name="Castelle C.J."/>
            <person name="Probst A.J."/>
            <person name="Thomas B.C."/>
            <person name="Singh A."/>
            <person name="Wilkins M.J."/>
            <person name="Karaoz U."/>
            <person name="Brodie E.L."/>
            <person name="Williams K.H."/>
            <person name="Hubbard S.S."/>
            <person name="Banfield J.F."/>
        </authorList>
    </citation>
    <scope>NUCLEOTIDE SEQUENCE [LARGE SCALE GENOMIC DNA]</scope>
</reference>
<dbReference type="InterPro" id="IPR018392">
    <property type="entry name" value="LysM"/>
</dbReference>
<feature type="domain" description="LysM" evidence="2">
    <location>
        <begin position="120"/>
        <end position="174"/>
    </location>
</feature>
<keyword evidence="1" id="KW-1133">Transmembrane helix</keyword>
<evidence type="ECO:0000313" key="3">
    <source>
        <dbReference type="EMBL" id="OGC57681.1"/>
    </source>
</evidence>
<evidence type="ECO:0000256" key="1">
    <source>
        <dbReference type="SAM" id="Phobius"/>
    </source>
</evidence>